<dbReference type="InterPro" id="IPR029069">
    <property type="entry name" value="HotDog_dom_sf"/>
</dbReference>
<dbReference type="EMBL" id="BAAADV010000007">
    <property type="protein sequence ID" value="GAA0678459.1"/>
    <property type="molecule type" value="Genomic_DNA"/>
</dbReference>
<organism evidence="3 4">
    <name type="scientific">Natronoarchaeum mannanilyticum</name>
    <dbReference type="NCBI Taxonomy" id="926360"/>
    <lineage>
        <taxon>Archaea</taxon>
        <taxon>Methanobacteriati</taxon>
        <taxon>Methanobacteriota</taxon>
        <taxon>Stenosarchaea group</taxon>
        <taxon>Halobacteria</taxon>
        <taxon>Halobacteriales</taxon>
        <taxon>Natronoarchaeaceae</taxon>
    </lineage>
</organism>
<keyword evidence="4" id="KW-1185">Reference proteome</keyword>
<dbReference type="PANTHER" id="PTHR11049:SF24">
    <property type="entry name" value="CYTOSOLIC ACYL COENZYME A THIOESTER HYDROLASE"/>
    <property type="match status" value="1"/>
</dbReference>
<accession>A0AAV3TDK3</accession>
<dbReference type="SUPFAM" id="SSF54637">
    <property type="entry name" value="Thioesterase/thiol ester dehydrase-isomerase"/>
    <property type="match status" value="1"/>
</dbReference>
<proteinExistence type="predicted"/>
<comment type="caution">
    <text evidence="3">The sequence shown here is derived from an EMBL/GenBank/DDBJ whole genome shotgun (WGS) entry which is preliminary data.</text>
</comment>
<evidence type="ECO:0000313" key="4">
    <source>
        <dbReference type="Proteomes" id="UP001500420"/>
    </source>
</evidence>
<dbReference type="GO" id="GO:0052816">
    <property type="term" value="F:long-chain fatty acyl-CoA hydrolase activity"/>
    <property type="evidence" value="ECO:0007669"/>
    <property type="project" value="TreeGrafter"/>
</dbReference>
<gene>
    <name evidence="3" type="ORF">GCM10009020_28460</name>
</gene>
<feature type="domain" description="HotDog ACOT-type" evidence="2">
    <location>
        <begin position="5"/>
        <end position="117"/>
    </location>
</feature>
<evidence type="ECO:0000256" key="1">
    <source>
        <dbReference type="ARBA" id="ARBA00022801"/>
    </source>
</evidence>
<dbReference type="CDD" id="cd03442">
    <property type="entry name" value="BFIT_BACH"/>
    <property type="match status" value="1"/>
</dbReference>
<reference evidence="3 4" key="1">
    <citation type="journal article" date="2019" name="Int. J. Syst. Evol. Microbiol.">
        <title>The Global Catalogue of Microorganisms (GCM) 10K type strain sequencing project: providing services to taxonomists for standard genome sequencing and annotation.</title>
        <authorList>
            <consortium name="The Broad Institute Genomics Platform"/>
            <consortium name="The Broad Institute Genome Sequencing Center for Infectious Disease"/>
            <person name="Wu L."/>
            <person name="Ma J."/>
        </authorList>
    </citation>
    <scope>NUCLEOTIDE SEQUENCE [LARGE SCALE GENOMIC DNA]</scope>
    <source>
        <strain evidence="3 4">JCM 16328</strain>
    </source>
</reference>
<evidence type="ECO:0000259" key="2">
    <source>
        <dbReference type="PROSITE" id="PS51770"/>
    </source>
</evidence>
<dbReference type="InterPro" id="IPR006683">
    <property type="entry name" value="Thioestr_dom"/>
</dbReference>
<dbReference type="InterPro" id="IPR040170">
    <property type="entry name" value="Cytosol_ACT"/>
</dbReference>
<dbReference type="PANTHER" id="PTHR11049">
    <property type="entry name" value="ACYL COENZYME A THIOESTER HYDROLASE"/>
    <property type="match status" value="1"/>
</dbReference>
<dbReference type="GO" id="GO:0006637">
    <property type="term" value="P:acyl-CoA metabolic process"/>
    <property type="evidence" value="ECO:0007669"/>
    <property type="project" value="TreeGrafter"/>
</dbReference>
<dbReference type="InterPro" id="IPR033120">
    <property type="entry name" value="HOTDOG_ACOT"/>
</dbReference>
<name>A0AAV3TDK3_9EURY</name>
<dbReference type="RefSeq" id="WP_343774722.1">
    <property type="nucleotide sequence ID" value="NZ_BAAADV010000007.1"/>
</dbReference>
<keyword evidence="1" id="KW-0378">Hydrolase</keyword>
<dbReference type="AlphaFoldDB" id="A0AAV3TDK3"/>
<protein>
    <submittedName>
        <fullName evidence="3">Acyl-CoA thioesterase</fullName>
    </submittedName>
</protein>
<dbReference type="PROSITE" id="PS51770">
    <property type="entry name" value="HOTDOG_ACOT"/>
    <property type="match status" value="1"/>
</dbReference>
<dbReference type="GO" id="GO:0005829">
    <property type="term" value="C:cytosol"/>
    <property type="evidence" value="ECO:0007669"/>
    <property type="project" value="TreeGrafter"/>
</dbReference>
<dbReference type="Gene3D" id="3.10.129.10">
    <property type="entry name" value="Hotdog Thioesterase"/>
    <property type="match status" value="1"/>
</dbReference>
<evidence type="ECO:0000313" key="3">
    <source>
        <dbReference type="EMBL" id="GAA0678459.1"/>
    </source>
</evidence>
<dbReference type="Proteomes" id="UP001500420">
    <property type="component" value="Unassembled WGS sequence"/>
</dbReference>
<sequence length="145" mass="16297">MPALCDTYIENRHRVQPNHANNYETAHGGNVMKWMDEDGAMSAMRFAGHACVTANVDELDFKRPVPVGDTVLVEAFVYDAGRTSVRVWLRAYRENPRTGDTELTTESDFVFVAVEDGTPVEVPELSVESERGEELHQYAMENTES</sequence>
<dbReference type="Pfam" id="PF03061">
    <property type="entry name" value="4HBT"/>
    <property type="match status" value="1"/>
</dbReference>
<dbReference type="GO" id="GO:0009062">
    <property type="term" value="P:fatty acid catabolic process"/>
    <property type="evidence" value="ECO:0007669"/>
    <property type="project" value="TreeGrafter"/>
</dbReference>